<feature type="coiled-coil region" evidence="1">
    <location>
        <begin position="35"/>
        <end position="62"/>
    </location>
</feature>
<name>G5A5J4_PHYSP</name>
<dbReference type="SMR" id="G5A5J4"/>
<dbReference type="PANTHER" id="PTHR35796">
    <property type="entry name" value="HYPOTHETICAL CYTOSOLIC PROTEIN"/>
    <property type="match status" value="1"/>
</dbReference>
<protein>
    <submittedName>
        <fullName evidence="2">Uncharacterized protein</fullName>
    </submittedName>
</protein>
<accession>G5A5J4</accession>
<dbReference type="EMBL" id="JH159160">
    <property type="protein sequence ID" value="EGZ08599.1"/>
    <property type="molecule type" value="Genomic_DNA"/>
</dbReference>
<gene>
    <name evidence="2" type="ORF">PHYSODRAFT_305546</name>
</gene>
<dbReference type="RefSeq" id="XP_009535232.1">
    <property type="nucleotide sequence ID" value="XM_009536937.1"/>
</dbReference>
<keyword evidence="3" id="KW-1185">Reference proteome</keyword>
<dbReference type="OMA" id="WIEFREH"/>
<dbReference type="KEGG" id="psoj:PHYSODRAFT_305546"/>
<dbReference type="Proteomes" id="UP000002640">
    <property type="component" value="Unassembled WGS sequence"/>
</dbReference>
<evidence type="ECO:0000313" key="2">
    <source>
        <dbReference type="EMBL" id="EGZ08599.1"/>
    </source>
</evidence>
<organism evidence="2 3">
    <name type="scientific">Phytophthora sojae (strain P6497)</name>
    <name type="common">Soybean stem and root rot agent</name>
    <name type="synonym">Phytophthora megasperma f. sp. glycines</name>
    <dbReference type="NCBI Taxonomy" id="1094619"/>
    <lineage>
        <taxon>Eukaryota</taxon>
        <taxon>Sar</taxon>
        <taxon>Stramenopiles</taxon>
        <taxon>Oomycota</taxon>
        <taxon>Peronosporomycetes</taxon>
        <taxon>Peronosporales</taxon>
        <taxon>Peronosporaceae</taxon>
        <taxon>Phytophthora</taxon>
    </lineage>
</organism>
<evidence type="ECO:0000313" key="3">
    <source>
        <dbReference type="Proteomes" id="UP000002640"/>
    </source>
</evidence>
<dbReference type="InParanoid" id="G5A5J4"/>
<proteinExistence type="predicted"/>
<dbReference type="GeneID" id="20642570"/>
<evidence type="ECO:0000256" key="1">
    <source>
        <dbReference type="SAM" id="Coils"/>
    </source>
</evidence>
<sequence length="387" mass="44777">MESPPTAQIVEAWRVLDVKNAGPTKQPPKLKKKRLRRQKLEIEFLREEVSRMEGELVRLREKQPVQSAMPTSVASVATQDLQISPTTHNYRRIVPRKKERHFVWKEIAERQFKERWRAQNQNRELRSQLGAEYELGRQMMEVLQRSLVSRGPMPSRLSWNNDDSAVFRRQLLQAERVFISVDMVLQGRKFADPSASFMDTFLQRDEDGDVFVTLSNMVLPLRLNLVANALWDILGSDRMKEYCYDHHVVSKTDNVVTRAFGITYNVDTSTADLRGWYTLQRFVDNARIVIVWIGWFELVELAGLRCRGILGWQEGWIEFREHSFGDNQGTSTLARSQSRLMLETGEGAPNLKQHITALFRHGQSALQSMSAAFGSILEQALVEEDWK</sequence>
<reference evidence="2 3" key="1">
    <citation type="journal article" date="2006" name="Science">
        <title>Phytophthora genome sequences uncover evolutionary origins and mechanisms of pathogenesis.</title>
        <authorList>
            <person name="Tyler B.M."/>
            <person name="Tripathy S."/>
            <person name="Zhang X."/>
            <person name="Dehal P."/>
            <person name="Jiang R.H."/>
            <person name="Aerts A."/>
            <person name="Arredondo F.D."/>
            <person name="Baxter L."/>
            <person name="Bensasson D."/>
            <person name="Beynon J.L."/>
            <person name="Chapman J."/>
            <person name="Damasceno C.M."/>
            <person name="Dorrance A.E."/>
            <person name="Dou D."/>
            <person name="Dickerman A.W."/>
            <person name="Dubchak I.L."/>
            <person name="Garbelotto M."/>
            <person name="Gijzen M."/>
            <person name="Gordon S.G."/>
            <person name="Govers F."/>
            <person name="Grunwald N.J."/>
            <person name="Huang W."/>
            <person name="Ivors K.L."/>
            <person name="Jones R.W."/>
            <person name="Kamoun S."/>
            <person name="Krampis K."/>
            <person name="Lamour K.H."/>
            <person name="Lee M.K."/>
            <person name="McDonald W.H."/>
            <person name="Medina M."/>
            <person name="Meijer H.J."/>
            <person name="Nordberg E.K."/>
            <person name="Maclean D.J."/>
            <person name="Ospina-Giraldo M.D."/>
            <person name="Morris P.F."/>
            <person name="Phuntumart V."/>
            <person name="Putnam N.H."/>
            <person name="Rash S."/>
            <person name="Rose J.K."/>
            <person name="Sakihama Y."/>
            <person name="Salamov A.A."/>
            <person name="Savidor A."/>
            <person name="Scheuring C.F."/>
            <person name="Smith B.M."/>
            <person name="Sobral B.W."/>
            <person name="Terry A."/>
            <person name="Torto-Alalibo T.A."/>
            <person name="Win J."/>
            <person name="Xu Z."/>
            <person name="Zhang H."/>
            <person name="Grigoriev I.V."/>
            <person name="Rokhsar D.S."/>
            <person name="Boore J.L."/>
        </authorList>
    </citation>
    <scope>NUCLEOTIDE SEQUENCE [LARGE SCALE GENOMIC DNA]</scope>
    <source>
        <strain evidence="2 3">P6497</strain>
    </source>
</reference>
<keyword evidence="1" id="KW-0175">Coiled coil</keyword>
<dbReference type="AlphaFoldDB" id="G5A5J4"/>
<dbReference type="PANTHER" id="PTHR35796:SF3">
    <property type="entry name" value="BHLH DOMAIN-CONTAINING PROTEIN"/>
    <property type="match status" value="1"/>
</dbReference>